<dbReference type="InterPro" id="IPR020422">
    <property type="entry name" value="TYR_PHOSPHATASE_DUAL_dom"/>
</dbReference>
<keyword evidence="17" id="KW-1185">Reference proteome</keyword>
<feature type="region of interest" description="Disordered" evidence="13">
    <location>
        <begin position="613"/>
        <end position="634"/>
    </location>
</feature>
<dbReference type="GO" id="GO:0000278">
    <property type="term" value="P:mitotic cell cycle"/>
    <property type="evidence" value="ECO:0007669"/>
    <property type="project" value="UniProtKB-ARBA"/>
</dbReference>
<keyword evidence="11" id="KW-0469">Meiosis</keyword>
<evidence type="ECO:0000256" key="9">
    <source>
        <dbReference type="ARBA" id="ARBA00022801"/>
    </source>
</evidence>
<reference evidence="16 17" key="1">
    <citation type="submission" date="2016-07" db="EMBL/GenBank/DDBJ databases">
        <title>Pervasive Adenine N6-methylation of Active Genes in Fungi.</title>
        <authorList>
            <consortium name="DOE Joint Genome Institute"/>
            <person name="Mondo S.J."/>
            <person name="Dannebaum R.O."/>
            <person name="Kuo R.C."/>
            <person name="Labutti K."/>
            <person name="Haridas S."/>
            <person name="Kuo A."/>
            <person name="Salamov A."/>
            <person name="Ahrendt S.R."/>
            <person name="Lipzen A."/>
            <person name="Sullivan W."/>
            <person name="Andreopoulos W.B."/>
            <person name="Clum A."/>
            <person name="Lindquist E."/>
            <person name="Daum C."/>
            <person name="Ramamoorthy G.K."/>
            <person name="Gryganskyi A."/>
            <person name="Culley D."/>
            <person name="Magnuson J.K."/>
            <person name="James T.Y."/>
            <person name="O'Malley M.A."/>
            <person name="Stajich J.E."/>
            <person name="Spatafora J.W."/>
            <person name="Visel A."/>
            <person name="Grigoriev I.V."/>
        </authorList>
    </citation>
    <scope>NUCLEOTIDE SEQUENCE [LARGE SCALE GENOMIC DNA]</scope>
    <source>
        <strain evidence="16 17">68-887.2</strain>
    </source>
</reference>
<dbReference type="GO" id="GO:0005816">
    <property type="term" value="C:spindle pole body"/>
    <property type="evidence" value="ECO:0007669"/>
    <property type="project" value="UniProtKB-ARBA"/>
</dbReference>
<dbReference type="GO" id="GO:0004725">
    <property type="term" value="F:protein tyrosine phosphatase activity"/>
    <property type="evidence" value="ECO:0007669"/>
    <property type="project" value="UniProtKB-EC"/>
</dbReference>
<dbReference type="GO" id="GO:0033554">
    <property type="term" value="P:cellular response to stress"/>
    <property type="evidence" value="ECO:0007669"/>
    <property type="project" value="UniProtKB-ARBA"/>
</dbReference>
<dbReference type="InterPro" id="IPR016130">
    <property type="entry name" value="Tyr_Pase_AS"/>
</dbReference>
<dbReference type="OrthoDB" id="5632at2759"/>
<feature type="region of interest" description="Disordered" evidence="13">
    <location>
        <begin position="505"/>
        <end position="556"/>
    </location>
</feature>
<comment type="subcellular location">
    <subcellularLocation>
        <location evidence="2">Cytoplasm</location>
    </subcellularLocation>
    <subcellularLocation>
        <location evidence="1">Nucleus</location>
    </subcellularLocation>
</comment>
<dbReference type="CDD" id="cd17657">
    <property type="entry name" value="CDC14_N"/>
    <property type="match status" value="1"/>
</dbReference>
<evidence type="ECO:0000313" key="16">
    <source>
        <dbReference type="EMBL" id="ORY26505.1"/>
    </source>
</evidence>
<keyword evidence="5" id="KW-0963">Cytoplasm</keyword>
<dbReference type="GO" id="GO:0005730">
    <property type="term" value="C:nucleolus"/>
    <property type="evidence" value="ECO:0007669"/>
    <property type="project" value="UniProtKB-ARBA"/>
</dbReference>
<dbReference type="InterPro" id="IPR050561">
    <property type="entry name" value="PTP"/>
</dbReference>
<evidence type="ECO:0000259" key="14">
    <source>
        <dbReference type="PROSITE" id="PS50054"/>
    </source>
</evidence>
<feature type="region of interest" description="Disordered" evidence="13">
    <location>
        <begin position="402"/>
        <end position="430"/>
    </location>
</feature>
<dbReference type="STRING" id="71784.A0A1Y2AX80"/>
<dbReference type="SMART" id="SM00404">
    <property type="entry name" value="PTPc_motif"/>
    <property type="match status" value="1"/>
</dbReference>
<dbReference type="SUPFAM" id="SSF52799">
    <property type="entry name" value="(Phosphotyrosine protein) phosphatases II"/>
    <property type="match status" value="2"/>
</dbReference>
<comment type="caution">
    <text evidence="16">The sequence shown here is derived from an EMBL/GenBank/DDBJ whole genome shotgun (WGS) entry which is preliminary data.</text>
</comment>
<dbReference type="InParanoid" id="A0A1Y2AX80"/>
<evidence type="ECO:0000256" key="3">
    <source>
        <dbReference type="ARBA" id="ARBA00007315"/>
    </source>
</evidence>
<evidence type="ECO:0000256" key="8">
    <source>
        <dbReference type="ARBA" id="ARBA00022776"/>
    </source>
</evidence>
<evidence type="ECO:0000256" key="6">
    <source>
        <dbReference type="ARBA" id="ARBA00022553"/>
    </source>
</evidence>
<evidence type="ECO:0000256" key="4">
    <source>
        <dbReference type="ARBA" id="ARBA00013064"/>
    </source>
</evidence>
<dbReference type="InterPro" id="IPR000387">
    <property type="entry name" value="Tyr_Pase_dom"/>
</dbReference>
<feature type="domain" description="Tyrosine specific protein phosphatases" evidence="15">
    <location>
        <begin position="279"/>
        <end position="345"/>
    </location>
</feature>
<evidence type="ECO:0000313" key="17">
    <source>
        <dbReference type="Proteomes" id="UP000193986"/>
    </source>
</evidence>
<keyword evidence="8" id="KW-0498">Mitosis</keyword>
<dbReference type="Gene3D" id="3.90.190.10">
    <property type="entry name" value="Protein tyrosine phosphatase superfamily"/>
    <property type="match status" value="2"/>
</dbReference>
<dbReference type="AlphaFoldDB" id="A0A1Y2AX80"/>
<comment type="similarity">
    <text evidence="3">Belongs to the protein-tyrosine phosphatase family. Non-receptor class CDC14 subfamily.</text>
</comment>
<dbReference type="PROSITE" id="PS00383">
    <property type="entry name" value="TYR_PHOSPHATASE_1"/>
    <property type="match status" value="1"/>
</dbReference>
<gene>
    <name evidence="16" type="ORF">BCR39DRAFT_541036</name>
</gene>
<dbReference type="EMBL" id="MCFC01000047">
    <property type="protein sequence ID" value="ORY26505.1"/>
    <property type="molecule type" value="Genomic_DNA"/>
</dbReference>
<keyword evidence="10" id="KW-0539">Nucleus</keyword>
<name>A0A1Y2AX80_9TREE</name>
<evidence type="ECO:0000256" key="10">
    <source>
        <dbReference type="ARBA" id="ARBA00023242"/>
    </source>
</evidence>
<proteinExistence type="inferred from homology"/>
<dbReference type="Pfam" id="PF14671">
    <property type="entry name" value="DSPn"/>
    <property type="match status" value="1"/>
</dbReference>
<dbReference type="GO" id="GO:0051301">
    <property type="term" value="P:cell division"/>
    <property type="evidence" value="ECO:0007669"/>
    <property type="project" value="UniProtKB-KW"/>
</dbReference>
<dbReference type="InterPro" id="IPR029021">
    <property type="entry name" value="Prot-tyrosine_phosphatase-like"/>
</dbReference>
<dbReference type="PROSITE" id="PS50056">
    <property type="entry name" value="TYR_PHOSPHATASE_2"/>
    <property type="match status" value="1"/>
</dbReference>
<feature type="region of interest" description="Disordered" evidence="13">
    <location>
        <begin position="473"/>
        <end position="492"/>
    </location>
</feature>
<keyword evidence="9" id="KW-0378">Hydrolase</keyword>
<dbReference type="Pfam" id="PF22785">
    <property type="entry name" value="Tc-R-P"/>
    <property type="match status" value="1"/>
</dbReference>
<dbReference type="FunCoup" id="A0A1Y2AX80">
    <property type="interactions" value="126"/>
</dbReference>
<evidence type="ECO:0000256" key="11">
    <source>
        <dbReference type="ARBA" id="ARBA00023254"/>
    </source>
</evidence>
<protein>
    <recommendedName>
        <fullName evidence="4">protein-tyrosine-phosphatase</fullName>
        <ecNumber evidence="4">3.1.3.48</ecNumber>
    </recommendedName>
</protein>
<dbReference type="InterPro" id="IPR029260">
    <property type="entry name" value="DSPn"/>
</dbReference>
<evidence type="ECO:0000259" key="15">
    <source>
        <dbReference type="PROSITE" id="PS50056"/>
    </source>
</evidence>
<evidence type="ECO:0000256" key="13">
    <source>
        <dbReference type="SAM" id="MobiDB-lite"/>
    </source>
</evidence>
<dbReference type="InterPro" id="IPR003595">
    <property type="entry name" value="Tyr_Pase_cat"/>
</dbReference>
<evidence type="ECO:0000256" key="5">
    <source>
        <dbReference type="ARBA" id="ARBA00022490"/>
    </source>
</evidence>
<dbReference type="EC" id="3.1.3.48" evidence="4"/>
<dbReference type="GO" id="GO:0007096">
    <property type="term" value="P:regulation of exit from mitosis"/>
    <property type="evidence" value="ECO:0007669"/>
    <property type="project" value="UniProtKB-ARBA"/>
</dbReference>
<keyword evidence="6" id="KW-0597">Phosphoprotein</keyword>
<dbReference type="PROSITE" id="PS50054">
    <property type="entry name" value="TYR_PHOSPHATASE_DUAL"/>
    <property type="match status" value="1"/>
</dbReference>
<keyword evidence="7" id="KW-0132">Cell division</keyword>
<feature type="compositionally biased region" description="Low complexity" evidence="13">
    <location>
        <begin position="481"/>
        <end position="492"/>
    </location>
</feature>
<dbReference type="GO" id="GO:0032954">
    <property type="term" value="P:regulation of cytokinetic process"/>
    <property type="evidence" value="ECO:0007669"/>
    <property type="project" value="UniProtKB-ARBA"/>
</dbReference>
<evidence type="ECO:0000256" key="7">
    <source>
        <dbReference type="ARBA" id="ARBA00022618"/>
    </source>
</evidence>
<dbReference type="FunFam" id="3.90.190.10:FF:000038">
    <property type="entry name" value="Tyrosine-protein phosphatase CDC14"/>
    <property type="match status" value="1"/>
</dbReference>
<feature type="domain" description="Tyrosine-protein phosphatase" evidence="14">
    <location>
        <begin position="204"/>
        <end position="359"/>
    </location>
</feature>
<keyword evidence="12" id="KW-0131">Cell cycle</keyword>
<evidence type="ECO:0000256" key="12">
    <source>
        <dbReference type="ARBA" id="ARBA00023306"/>
    </source>
</evidence>
<feature type="compositionally biased region" description="Low complexity" evidence="13">
    <location>
        <begin position="505"/>
        <end position="519"/>
    </location>
</feature>
<dbReference type="PANTHER" id="PTHR23339">
    <property type="entry name" value="TYROSINE SPECIFIC PROTEIN PHOSPHATASE AND DUAL SPECIFICITY PROTEIN PHOSPHATASE"/>
    <property type="match status" value="1"/>
</dbReference>
<dbReference type="Proteomes" id="UP000193986">
    <property type="component" value="Unassembled WGS sequence"/>
</dbReference>
<evidence type="ECO:0000256" key="1">
    <source>
        <dbReference type="ARBA" id="ARBA00004123"/>
    </source>
</evidence>
<organism evidence="16 17">
    <name type="scientific">Naematelia encephala</name>
    <dbReference type="NCBI Taxonomy" id="71784"/>
    <lineage>
        <taxon>Eukaryota</taxon>
        <taxon>Fungi</taxon>
        <taxon>Dikarya</taxon>
        <taxon>Basidiomycota</taxon>
        <taxon>Agaricomycotina</taxon>
        <taxon>Tremellomycetes</taxon>
        <taxon>Tremellales</taxon>
        <taxon>Naemateliaceae</taxon>
        <taxon>Naematelia</taxon>
    </lineage>
</organism>
<dbReference type="GO" id="GO:0005737">
    <property type="term" value="C:cytoplasm"/>
    <property type="evidence" value="ECO:0007669"/>
    <property type="project" value="UniProtKB-SubCell"/>
</dbReference>
<dbReference type="GO" id="GO:0051321">
    <property type="term" value="P:meiotic cell cycle"/>
    <property type="evidence" value="ECO:0007669"/>
    <property type="project" value="UniProtKB-KW"/>
</dbReference>
<sequence length="660" mass="72951">MPPRSLPHPVAVFNDRFIFTTLSSRDVQSHERVPFCHPTTGKPVTIFSLDEEIKYTPFALDHGPMNLAMTFLACVAIHDKINAKETKHKSLCLYTATDSKAKSNMALMAALYFLVVMREEPWEAFMPIAHFEVLSFRDAGNGPMHHGLSIQDCLHGIHKAIENDLLDFSQFNPRHYQYYEAVQNGDLNILGPFIPFASPQEPAWIKSVKSGRPPLSHSKGRVTSHALRCVLDVFQEQNVGMVVRLNEELYDRRHFLELGMDHVEMYFHDGSNPSDSIVRQFIDLVEEVIENRGQKVAVHCKAGLGRTGVLIGAYLIYKYAFSAQEVIGYMRIVRPGMVVGPQQQYLLKNQMKWVGWAARDQALREIASPARSVNPLATPPAEEDCVLPNQLPLLYSSMPSSQSGYSAATRPAQKGGDAAGQPRKSPVHGETYINRSTHEPVVDVQPPSPTPSLIELMEYREMIDSSSSPLVAARGTKRAAGRTTVSSTFTTSSAHLDARVSSVVSLQRSPSSSSMLSSVSDRDIRPAKRRGIPVDRQTGLSSPPPSRESSPAEPEVNSLTVLLPISSVPDLAETERQKAAILASSVNPRRSFLPIRRASPTTAKNVKPLETVRPTPDVRAGRRTTPHNNTSARSLLTPPRLAMQVLGTIQRMRATPPSRS</sequence>
<accession>A0A1Y2AX80</accession>
<evidence type="ECO:0000256" key="2">
    <source>
        <dbReference type="ARBA" id="ARBA00004496"/>
    </source>
</evidence>
<dbReference type="SMART" id="SM00195">
    <property type="entry name" value="DSPc"/>
    <property type="match status" value="1"/>
</dbReference>